<gene>
    <name evidence="1" type="ORF">XBKQ1_1220006</name>
</gene>
<organism evidence="1 2">
    <name type="scientific">Xenorhabdus bovienii str. kraussei Quebec</name>
    <dbReference type="NCBI Taxonomy" id="1398203"/>
    <lineage>
        <taxon>Bacteria</taxon>
        <taxon>Pseudomonadati</taxon>
        <taxon>Pseudomonadota</taxon>
        <taxon>Gammaproteobacteria</taxon>
        <taxon>Enterobacterales</taxon>
        <taxon>Morganellaceae</taxon>
        <taxon>Xenorhabdus</taxon>
    </lineage>
</organism>
<dbReference type="EMBL" id="CBSY010000027">
    <property type="protein sequence ID" value="CDH18434.1"/>
    <property type="molecule type" value="Genomic_DNA"/>
</dbReference>
<comment type="caution">
    <text evidence="1">The sequence shown here is derived from an EMBL/GenBank/DDBJ whole genome shotgun (WGS) entry which is preliminary data.</text>
</comment>
<evidence type="ECO:0000313" key="1">
    <source>
        <dbReference type="EMBL" id="CDH18434.1"/>
    </source>
</evidence>
<evidence type="ECO:0000313" key="2">
    <source>
        <dbReference type="Proteomes" id="UP000028500"/>
    </source>
</evidence>
<accession>A0A077PFI2</accession>
<sequence length="38" mass="4005">MSGYFHHIDILFIHGVTPALSSHSRKPATAPLSVSGDG</sequence>
<proteinExistence type="predicted"/>
<dbReference type="AlphaFoldDB" id="A0A077PFI2"/>
<name>A0A077PFI2_XENBV</name>
<dbReference type="HOGENOM" id="CLU_3334948_0_0_6"/>
<keyword evidence="2" id="KW-1185">Reference proteome</keyword>
<protein>
    <submittedName>
        <fullName evidence="1">Uncharacterized protein</fullName>
    </submittedName>
</protein>
<reference evidence="1" key="1">
    <citation type="submission" date="2013-07" db="EMBL/GenBank/DDBJ databases">
        <title>Sub-species coevolution in mutualistic symbiosis.</title>
        <authorList>
            <person name="Murfin K."/>
            <person name="Klassen J."/>
            <person name="Lee M."/>
            <person name="Forst S."/>
            <person name="Stock P."/>
            <person name="Goodrich-Blair H."/>
        </authorList>
    </citation>
    <scope>NUCLEOTIDE SEQUENCE [LARGE SCALE GENOMIC DNA]</scope>
    <source>
        <strain evidence="1">Kraussei Quebec</strain>
    </source>
</reference>
<dbReference type="Proteomes" id="UP000028500">
    <property type="component" value="Unassembled WGS sequence"/>
</dbReference>